<dbReference type="PANTHER" id="PTHR38167">
    <property type="entry name" value="C2H2-TYPE DOMAIN-CONTAINING PROTEIN"/>
    <property type="match status" value="1"/>
</dbReference>
<feature type="compositionally biased region" description="Basic and acidic residues" evidence="1">
    <location>
        <begin position="86"/>
        <end position="99"/>
    </location>
</feature>
<organism evidence="2 3">
    <name type="scientific">Neurospora tetraspora</name>
    <dbReference type="NCBI Taxonomy" id="94610"/>
    <lineage>
        <taxon>Eukaryota</taxon>
        <taxon>Fungi</taxon>
        <taxon>Dikarya</taxon>
        <taxon>Ascomycota</taxon>
        <taxon>Pezizomycotina</taxon>
        <taxon>Sordariomycetes</taxon>
        <taxon>Sordariomycetidae</taxon>
        <taxon>Sordariales</taxon>
        <taxon>Sordariaceae</taxon>
        <taxon>Neurospora</taxon>
    </lineage>
</organism>
<dbReference type="Proteomes" id="UP001278500">
    <property type="component" value="Unassembled WGS sequence"/>
</dbReference>
<evidence type="ECO:0000313" key="2">
    <source>
        <dbReference type="EMBL" id="KAK3334389.1"/>
    </source>
</evidence>
<reference evidence="2" key="2">
    <citation type="submission" date="2023-06" db="EMBL/GenBank/DDBJ databases">
        <authorList>
            <consortium name="Lawrence Berkeley National Laboratory"/>
            <person name="Haridas S."/>
            <person name="Hensen N."/>
            <person name="Bonometti L."/>
            <person name="Westerberg I."/>
            <person name="Brannstrom I.O."/>
            <person name="Guillou S."/>
            <person name="Cros-Aarteil S."/>
            <person name="Calhoun S."/>
            <person name="Kuo A."/>
            <person name="Mondo S."/>
            <person name="Pangilinan J."/>
            <person name="Riley R."/>
            <person name="Labutti K."/>
            <person name="Andreopoulos B."/>
            <person name="Lipzen A."/>
            <person name="Chen C."/>
            <person name="Yanf M."/>
            <person name="Daum C."/>
            <person name="Ng V."/>
            <person name="Clum A."/>
            <person name="Steindorff A."/>
            <person name="Ohm R."/>
            <person name="Martin F."/>
            <person name="Silar P."/>
            <person name="Natvig D."/>
            <person name="Lalanne C."/>
            <person name="Gautier V."/>
            <person name="Ament-Velasquez S.L."/>
            <person name="Kruys A."/>
            <person name="Hutchinson M.I."/>
            <person name="Powell A.J."/>
            <person name="Barry K."/>
            <person name="Miller A.N."/>
            <person name="Grigoriev I.V."/>
            <person name="Debuchy R."/>
            <person name="Gladieux P."/>
            <person name="Thoren M.H."/>
            <person name="Johannesson H."/>
        </authorList>
    </citation>
    <scope>NUCLEOTIDE SEQUENCE</scope>
    <source>
        <strain evidence="2">CBS 560.94</strain>
    </source>
</reference>
<proteinExistence type="predicted"/>
<dbReference type="RefSeq" id="XP_062676555.1">
    <property type="nucleotide sequence ID" value="XM_062825303.1"/>
</dbReference>
<comment type="caution">
    <text evidence="2">The sequence shown here is derived from an EMBL/GenBank/DDBJ whole genome shotgun (WGS) entry which is preliminary data.</text>
</comment>
<reference evidence="2" key="1">
    <citation type="journal article" date="2023" name="Mol. Phylogenet. Evol.">
        <title>Genome-scale phylogeny and comparative genomics of the fungal order Sordariales.</title>
        <authorList>
            <person name="Hensen N."/>
            <person name="Bonometti L."/>
            <person name="Westerberg I."/>
            <person name="Brannstrom I.O."/>
            <person name="Guillou S."/>
            <person name="Cros-Aarteil S."/>
            <person name="Calhoun S."/>
            <person name="Haridas S."/>
            <person name="Kuo A."/>
            <person name="Mondo S."/>
            <person name="Pangilinan J."/>
            <person name="Riley R."/>
            <person name="LaButti K."/>
            <person name="Andreopoulos B."/>
            <person name="Lipzen A."/>
            <person name="Chen C."/>
            <person name="Yan M."/>
            <person name="Daum C."/>
            <person name="Ng V."/>
            <person name="Clum A."/>
            <person name="Steindorff A."/>
            <person name="Ohm R.A."/>
            <person name="Martin F."/>
            <person name="Silar P."/>
            <person name="Natvig D.O."/>
            <person name="Lalanne C."/>
            <person name="Gautier V."/>
            <person name="Ament-Velasquez S.L."/>
            <person name="Kruys A."/>
            <person name="Hutchinson M.I."/>
            <person name="Powell A.J."/>
            <person name="Barry K."/>
            <person name="Miller A.N."/>
            <person name="Grigoriev I.V."/>
            <person name="Debuchy R."/>
            <person name="Gladieux P."/>
            <person name="Hiltunen Thoren M."/>
            <person name="Johannesson H."/>
        </authorList>
    </citation>
    <scope>NUCLEOTIDE SEQUENCE</scope>
    <source>
        <strain evidence="2">CBS 560.94</strain>
    </source>
</reference>
<dbReference type="PANTHER" id="PTHR38167:SF1">
    <property type="entry name" value="C2H2-TYPE DOMAIN-CONTAINING PROTEIN"/>
    <property type="match status" value="1"/>
</dbReference>
<accession>A0AAE0J013</accession>
<gene>
    <name evidence="2" type="ORF">B0H65DRAFT_437315</name>
</gene>
<feature type="region of interest" description="Disordered" evidence="1">
    <location>
        <begin position="182"/>
        <end position="214"/>
    </location>
</feature>
<sequence length="214" mass="24195">MSKQETTSSSSTPPRDIACVNRYQQTVDAILSRPESVIRAALQQLYLRDTRDSEALQSRIYELVTGVSASVEESNEENPLPSPTKRMREETQTPEEARNKAKKPRAWETSIREPVECIRCTMKLNRHSLAWEKEALMDPDKYSSKELDIEINRKLYANGFKWTCCGQPGGARGCEWHKHKAYESDDTDETWSSESRESGKSGDGDEGGEGDENA</sequence>
<evidence type="ECO:0000256" key="1">
    <source>
        <dbReference type="SAM" id="MobiDB-lite"/>
    </source>
</evidence>
<dbReference type="GeneID" id="87862457"/>
<dbReference type="AlphaFoldDB" id="A0AAE0J013"/>
<feature type="region of interest" description="Disordered" evidence="1">
    <location>
        <begin position="70"/>
        <end position="106"/>
    </location>
</feature>
<protein>
    <submittedName>
        <fullName evidence="2">Uncharacterized protein</fullName>
    </submittedName>
</protein>
<feature type="compositionally biased region" description="Acidic residues" evidence="1">
    <location>
        <begin position="204"/>
        <end position="214"/>
    </location>
</feature>
<dbReference type="EMBL" id="JAUEPP010000011">
    <property type="protein sequence ID" value="KAK3334389.1"/>
    <property type="molecule type" value="Genomic_DNA"/>
</dbReference>
<keyword evidence="3" id="KW-1185">Reference proteome</keyword>
<evidence type="ECO:0000313" key="3">
    <source>
        <dbReference type="Proteomes" id="UP001278500"/>
    </source>
</evidence>
<name>A0AAE0J013_9PEZI</name>
<feature type="compositionally biased region" description="Basic and acidic residues" evidence="1">
    <location>
        <begin position="194"/>
        <end position="203"/>
    </location>
</feature>